<dbReference type="AlphaFoldDB" id="A0A1G2V2E5"/>
<evidence type="ECO:0000313" key="8">
    <source>
        <dbReference type="Proteomes" id="UP000177697"/>
    </source>
</evidence>
<gene>
    <name evidence="7" type="ORF">A2431_00870</name>
</gene>
<dbReference type="GO" id="GO:0051287">
    <property type="term" value="F:NAD binding"/>
    <property type="evidence" value="ECO:0007669"/>
    <property type="project" value="InterPro"/>
</dbReference>
<evidence type="ECO:0000256" key="1">
    <source>
        <dbReference type="ARBA" id="ARBA00005854"/>
    </source>
</evidence>
<dbReference type="GO" id="GO:0004617">
    <property type="term" value="F:phosphoglycerate dehydrogenase activity"/>
    <property type="evidence" value="ECO:0007669"/>
    <property type="project" value="UniProtKB-ARBA"/>
</dbReference>
<dbReference type="GO" id="GO:0008720">
    <property type="term" value="F:D-lactate dehydrogenase (NAD+) activity"/>
    <property type="evidence" value="ECO:0007669"/>
    <property type="project" value="TreeGrafter"/>
</dbReference>
<name>A0A1G2V2E5_9BACT</name>
<evidence type="ECO:0000256" key="4">
    <source>
        <dbReference type="RuleBase" id="RU003719"/>
    </source>
</evidence>
<protein>
    <recommendedName>
        <fullName evidence="9">Hydroxyacid dehydrogenase</fullName>
    </recommendedName>
</protein>
<dbReference type="PANTHER" id="PTHR43026:SF1">
    <property type="entry name" value="2-HYDROXYACID DEHYDROGENASE HOMOLOG 1-RELATED"/>
    <property type="match status" value="1"/>
</dbReference>
<dbReference type="PANTHER" id="PTHR43026">
    <property type="entry name" value="2-HYDROXYACID DEHYDROGENASE HOMOLOG 1-RELATED"/>
    <property type="match status" value="1"/>
</dbReference>
<comment type="caution">
    <text evidence="7">The sequence shown here is derived from an EMBL/GenBank/DDBJ whole genome shotgun (WGS) entry which is preliminary data.</text>
</comment>
<evidence type="ECO:0000259" key="6">
    <source>
        <dbReference type="Pfam" id="PF02826"/>
    </source>
</evidence>
<dbReference type="Gene3D" id="3.40.50.720">
    <property type="entry name" value="NAD(P)-binding Rossmann-like Domain"/>
    <property type="match status" value="2"/>
</dbReference>
<evidence type="ECO:0008006" key="9">
    <source>
        <dbReference type="Google" id="ProtNLM"/>
    </source>
</evidence>
<dbReference type="InterPro" id="IPR029752">
    <property type="entry name" value="D-isomer_DH_CS1"/>
</dbReference>
<dbReference type="InterPro" id="IPR006139">
    <property type="entry name" value="D-isomer_2_OHA_DH_cat_dom"/>
</dbReference>
<reference evidence="7 8" key="1">
    <citation type="journal article" date="2016" name="Nat. Commun.">
        <title>Thousands of microbial genomes shed light on interconnected biogeochemical processes in an aquifer system.</title>
        <authorList>
            <person name="Anantharaman K."/>
            <person name="Brown C.T."/>
            <person name="Hug L.A."/>
            <person name="Sharon I."/>
            <person name="Castelle C.J."/>
            <person name="Probst A.J."/>
            <person name="Thomas B.C."/>
            <person name="Singh A."/>
            <person name="Wilkins M.J."/>
            <person name="Karaoz U."/>
            <person name="Brodie E.L."/>
            <person name="Williams K.H."/>
            <person name="Hubbard S.S."/>
            <person name="Banfield J.F."/>
        </authorList>
    </citation>
    <scope>NUCLEOTIDE SEQUENCE [LARGE SCALE GENOMIC DNA]</scope>
</reference>
<dbReference type="GO" id="GO:0047545">
    <property type="term" value="F:(S)-2-hydroxyglutarate dehydrogenase activity"/>
    <property type="evidence" value="ECO:0007669"/>
    <property type="project" value="UniProtKB-ARBA"/>
</dbReference>
<dbReference type="Pfam" id="PF00389">
    <property type="entry name" value="2-Hacid_dh"/>
    <property type="match status" value="1"/>
</dbReference>
<evidence type="ECO:0000256" key="3">
    <source>
        <dbReference type="ARBA" id="ARBA00023027"/>
    </source>
</evidence>
<keyword evidence="2 4" id="KW-0560">Oxidoreductase</keyword>
<dbReference type="Proteomes" id="UP000177697">
    <property type="component" value="Unassembled WGS sequence"/>
</dbReference>
<proteinExistence type="inferred from homology"/>
<dbReference type="SUPFAM" id="SSF52283">
    <property type="entry name" value="Formate/glycerate dehydrogenase catalytic domain-like"/>
    <property type="match status" value="1"/>
</dbReference>
<evidence type="ECO:0000313" key="7">
    <source>
        <dbReference type="EMBL" id="OHB15800.1"/>
    </source>
</evidence>
<dbReference type="Pfam" id="PF02826">
    <property type="entry name" value="2-Hacid_dh_C"/>
    <property type="match status" value="1"/>
</dbReference>
<feature type="domain" description="D-isomer specific 2-hydroxyacid dehydrogenase NAD-binding" evidence="6">
    <location>
        <begin position="105"/>
        <end position="302"/>
    </location>
</feature>
<dbReference type="InterPro" id="IPR006140">
    <property type="entry name" value="D-isomer_DH_NAD-bd"/>
</dbReference>
<feature type="domain" description="D-isomer specific 2-hydroxyacid dehydrogenase catalytic" evidence="5">
    <location>
        <begin position="13"/>
        <end position="329"/>
    </location>
</feature>
<organism evidence="7 8">
    <name type="scientific">Candidatus Zambryskibacteria bacterium RIFOXYC1_FULL_39_10</name>
    <dbReference type="NCBI Taxonomy" id="1802779"/>
    <lineage>
        <taxon>Bacteria</taxon>
        <taxon>Candidatus Zambryskiibacteriota</taxon>
    </lineage>
</organism>
<keyword evidence="3" id="KW-0520">NAD</keyword>
<evidence type="ECO:0000259" key="5">
    <source>
        <dbReference type="Pfam" id="PF00389"/>
    </source>
</evidence>
<comment type="similarity">
    <text evidence="1 4">Belongs to the D-isomer specific 2-hydroxyacid dehydrogenase family.</text>
</comment>
<dbReference type="EMBL" id="MHWW01000005">
    <property type="protein sequence ID" value="OHB15800.1"/>
    <property type="molecule type" value="Genomic_DNA"/>
</dbReference>
<dbReference type="SUPFAM" id="SSF51735">
    <property type="entry name" value="NAD(P)-binding Rossmann-fold domains"/>
    <property type="match status" value="1"/>
</dbReference>
<dbReference type="InterPro" id="IPR058205">
    <property type="entry name" value="D-LDH-like"/>
</dbReference>
<accession>A0A1G2V2E5</accession>
<sequence length="334" mass="37204">MNILYLYKEEWEKEYVKEKLGDLSLEFRDSIENTENEILQKSEVLSVFVSHPVSRETIEKMPNLKLIAARSTGFDHIDVSAAKERNIAVVYVPSYGENTVAEFAFALLLAISRKIPEAHEQVTESGSFDQSNLNGFDLKDKTIGIIGTGRIGAHAIKMAKGFGMEVVAYDPFPKQNLDQELGFRYVGFEELLSLSDIISLHASLSDSTRHMINEESIRHIKKGVVLINTARGGLVQTTALVKALKEGIISAAGLDVLEEEGDMGDEENLLFSPHPKLEELKNVLANNYLINHPRVIVTPHIAFNTKEAVKRILDTTIENIQSFTGGEIKNKIPN</sequence>
<dbReference type="PROSITE" id="PS00065">
    <property type="entry name" value="D_2_HYDROXYACID_DH_1"/>
    <property type="match status" value="1"/>
</dbReference>
<dbReference type="GO" id="GO:0006564">
    <property type="term" value="P:L-serine biosynthetic process"/>
    <property type="evidence" value="ECO:0007669"/>
    <property type="project" value="UniProtKB-ARBA"/>
</dbReference>
<evidence type="ECO:0000256" key="2">
    <source>
        <dbReference type="ARBA" id="ARBA00023002"/>
    </source>
</evidence>
<dbReference type="FunFam" id="3.40.50.720:FF:000041">
    <property type="entry name" value="D-3-phosphoglycerate dehydrogenase"/>
    <property type="match status" value="1"/>
</dbReference>
<dbReference type="InterPro" id="IPR036291">
    <property type="entry name" value="NAD(P)-bd_dom_sf"/>
</dbReference>